<dbReference type="GO" id="GO:0000981">
    <property type="term" value="F:DNA-binding transcription factor activity, RNA polymerase II-specific"/>
    <property type="evidence" value="ECO:0007669"/>
    <property type="project" value="InterPro"/>
</dbReference>
<evidence type="ECO:0000313" key="4">
    <source>
        <dbReference type="EMBL" id="KAA8630077.1"/>
    </source>
</evidence>
<dbReference type="VEuPathDB" id="FungiDB:SMAC_09321"/>
<dbReference type="EMBL" id="NMPR01000115">
    <property type="protein sequence ID" value="KAA8630077.1"/>
    <property type="molecule type" value="Genomic_DNA"/>
</dbReference>
<evidence type="ECO:0000256" key="2">
    <source>
        <dbReference type="SAM" id="MobiDB-lite"/>
    </source>
</evidence>
<feature type="domain" description="Zn(2)-C6 fungal-type" evidence="3">
    <location>
        <begin position="12"/>
        <end position="52"/>
    </location>
</feature>
<name>A0A8S8ZHE8_SORMA</name>
<accession>A0A8S8ZHE8</accession>
<feature type="compositionally biased region" description="Basic residues" evidence="2">
    <location>
        <begin position="64"/>
        <end position="73"/>
    </location>
</feature>
<dbReference type="SMART" id="SM00066">
    <property type="entry name" value="GAL4"/>
    <property type="match status" value="1"/>
</dbReference>
<protein>
    <recommendedName>
        <fullName evidence="3">Zn(2)-C6 fungal-type domain-containing protein</fullName>
    </recommendedName>
</protein>
<dbReference type="AlphaFoldDB" id="A0A8S8ZHE8"/>
<gene>
    <name evidence="4" type="ORF">SMACR_09321</name>
</gene>
<dbReference type="Proteomes" id="UP000433876">
    <property type="component" value="Unassembled WGS sequence"/>
</dbReference>
<feature type="region of interest" description="Disordered" evidence="2">
    <location>
        <begin position="121"/>
        <end position="141"/>
    </location>
</feature>
<dbReference type="PANTHER" id="PTHR31668:SF4">
    <property type="entry name" value="TRANSCRIPTIONAL ACTIVATOR PROTEIN DAL81"/>
    <property type="match status" value="1"/>
</dbReference>
<proteinExistence type="predicted"/>
<evidence type="ECO:0000259" key="3">
    <source>
        <dbReference type="PROSITE" id="PS50048"/>
    </source>
</evidence>
<dbReference type="SUPFAM" id="SSF57701">
    <property type="entry name" value="Zn2/Cys6 DNA-binding domain"/>
    <property type="match status" value="1"/>
</dbReference>
<dbReference type="InterPro" id="IPR036864">
    <property type="entry name" value="Zn2-C6_fun-type_DNA-bd_sf"/>
</dbReference>
<dbReference type="PROSITE" id="PS50048">
    <property type="entry name" value="ZN2_CY6_FUNGAL_2"/>
    <property type="match status" value="1"/>
</dbReference>
<comment type="caution">
    <text evidence="4">The sequence shown here is derived from an EMBL/GenBank/DDBJ whole genome shotgun (WGS) entry which is preliminary data.</text>
</comment>
<feature type="region of interest" description="Disordered" evidence="2">
    <location>
        <begin position="64"/>
        <end position="93"/>
    </location>
</feature>
<dbReference type="InterPro" id="IPR050797">
    <property type="entry name" value="Carb_Metab_Trans_Reg"/>
</dbReference>
<reference evidence="4 5" key="1">
    <citation type="submission" date="2017-07" db="EMBL/GenBank/DDBJ databases">
        <title>Genome sequence of the Sordaria macrospora wild type strain R19027.</title>
        <authorList>
            <person name="Nowrousian M."/>
            <person name="Teichert I."/>
            <person name="Kueck U."/>
        </authorList>
    </citation>
    <scope>NUCLEOTIDE SEQUENCE [LARGE SCALE GENOMIC DNA]</scope>
    <source>
        <strain evidence="4 5">R19027</strain>
        <tissue evidence="4">Mycelium</tissue>
    </source>
</reference>
<dbReference type="GO" id="GO:0005634">
    <property type="term" value="C:nucleus"/>
    <property type="evidence" value="ECO:0007669"/>
    <property type="project" value="TreeGrafter"/>
</dbReference>
<organism evidence="4 5">
    <name type="scientific">Sordaria macrospora</name>
    <dbReference type="NCBI Taxonomy" id="5147"/>
    <lineage>
        <taxon>Eukaryota</taxon>
        <taxon>Fungi</taxon>
        <taxon>Dikarya</taxon>
        <taxon>Ascomycota</taxon>
        <taxon>Pezizomycotina</taxon>
        <taxon>Sordariomycetes</taxon>
        <taxon>Sordariomycetidae</taxon>
        <taxon>Sordariales</taxon>
        <taxon>Sordariaceae</taxon>
        <taxon>Sordaria</taxon>
    </lineage>
</organism>
<sequence length="556" mass="61014">MPRKTVLQSRLACDRCHSQKLRCPRQDKTTKDTDGSSKPCVRCERAKVPCVFSPRQRRTVIPKSAKVPKKHTPPNRDIVDSADATPASTGPALTRTAQTVPENSEVNFGSFVEGEISSCRLDNPLEAPSTTATPTDTQQPFDATDLRQDFYGSSYFDGSNLQLQQSSTDSSSDPSTTCTDICPLSLDTTTSIDWDSLLLLPDPLPPPSQGWSLLDFDKSLLPGPAPDPLFPPHGPQLSFDLTTNSSNNNDIDPVRFLPSSNLSVDFSSPQALTPYSPVRQLANLNVSLYEHLCLVPQLYSNRGLPTLTPVLRIDVLEKRLLAIDRTFQLTQELIDIVGKLYPRSAPLSGNAPTVHRTGTGVPLAQDQATVLLLLSCAQRVCDVYDLMLSHMRKCMKRNSLPHFDEGLKPVRLPPFRVAGVYAPPTDKAVTLHMFMVMMMASNLFDQLQEVLGLWRHDELGGVEVDDLQYPAFGREAKEAIRKKARDVTMEIVGIRQIVMSFPGMGMEETRQGVLELRTGGGASSISSEMGKVIGEAKRLAIEGAATCAGDWDGECY</sequence>
<evidence type="ECO:0000313" key="5">
    <source>
        <dbReference type="Proteomes" id="UP000433876"/>
    </source>
</evidence>
<dbReference type="Gene3D" id="4.10.240.10">
    <property type="entry name" value="Zn(2)-C6 fungal-type DNA-binding domain"/>
    <property type="match status" value="1"/>
</dbReference>
<evidence type="ECO:0000256" key="1">
    <source>
        <dbReference type="ARBA" id="ARBA00023242"/>
    </source>
</evidence>
<dbReference type="OMA" id="CVFSPRQ"/>
<dbReference type="CDD" id="cd00067">
    <property type="entry name" value="GAL4"/>
    <property type="match status" value="1"/>
</dbReference>
<feature type="compositionally biased region" description="Polar residues" evidence="2">
    <location>
        <begin position="128"/>
        <end position="141"/>
    </location>
</feature>
<dbReference type="InterPro" id="IPR001138">
    <property type="entry name" value="Zn2Cys6_DnaBD"/>
</dbReference>
<keyword evidence="1" id="KW-0539">Nucleus</keyword>
<dbReference type="GO" id="GO:0008270">
    <property type="term" value="F:zinc ion binding"/>
    <property type="evidence" value="ECO:0007669"/>
    <property type="project" value="InterPro"/>
</dbReference>
<dbReference type="GO" id="GO:0001080">
    <property type="term" value="P:nitrogen catabolite activation of transcription from RNA polymerase II promoter"/>
    <property type="evidence" value="ECO:0007669"/>
    <property type="project" value="TreeGrafter"/>
</dbReference>
<dbReference type="PANTHER" id="PTHR31668">
    <property type="entry name" value="GLUCOSE TRANSPORT TRANSCRIPTION REGULATOR RGT1-RELATED-RELATED"/>
    <property type="match status" value="1"/>
</dbReference>